<evidence type="ECO:0000313" key="7">
    <source>
        <dbReference type="EMBL" id="KAL1568818.1"/>
    </source>
</evidence>
<dbReference type="Gene3D" id="3.40.50.720">
    <property type="entry name" value="NAD(P)-binding Rossmann-like Domain"/>
    <property type="match status" value="1"/>
</dbReference>
<evidence type="ECO:0000313" key="8">
    <source>
        <dbReference type="Proteomes" id="UP001567538"/>
    </source>
</evidence>
<keyword evidence="3" id="KW-1133">Transmembrane helix</keyword>
<evidence type="ECO:0000256" key="1">
    <source>
        <dbReference type="ARBA" id="ARBA00004141"/>
    </source>
</evidence>
<keyword evidence="2" id="KW-0812">Transmembrane</keyword>
<feature type="compositionally biased region" description="Polar residues" evidence="5">
    <location>
        <begin position="108"/>
        <end position="119"/>
    </location>
</feature>
<dbReference type="PANTHER" id="PTHR31563:SF1">
    <property type="entry name" value="ION CHANNEL CASTOR-RELATED"/>
    <property type="match status" value="1"/>
</dbReference>
<dbReference type="InterPro" id="IPR010420">
    <property type="entry name" value="CASTOR/POLLUX/SYM8_dom"/>
</dbReference>
<dbReference type="Gene3D" id="2.40.70.10">
    <property type="entry name" value="Acid Proteases"/>
    <property type="match status" value="1"/>
</dbReference>
<keyword evidence="4" id="KW-0472">Membrane</keyword>
<comment type="subcellular location">
    <subcellularLocation>
        <location evidence="1">Membrane</location>
        <topology evidence="1">Multi-pass membrane protein</topology>
    </subcellularLocation>
</comment>
<evidence type="ECO:0000256" key="3">
    <source>
        <dbReference type="ARBA" id="ARBA00022989"/>
    </source>
</evidence>
<comment type="caution">
    <text evidence="7">The sequence shown here is derived from an EMBL/GenBank/DDBJ whole genome shotgun (WGS) entry which is preliminary data.</text>
</comment>
<dbReference type="InterPro" id="IPR021109">
    <property type="entry name" value="Peptidase_aspartic_dom_sf"/>
</dbReference>
<feature type="compositionally biased region" description="Acidic residues" evidence="5">
    <location>
        <begin position="41"/>
        <end position="50"/>
    </location>
</feature>
<dbReference type="Pfam" id="PF06241">
    <property type="entry name" value="Castor_Poll_mid"/>
    <property type="match status" value="1"/>
</dbReference>
<protein>
    <submittedName>
        <fullName evidence="7">Ion channel CASTOR-like isoform X5</fullName>
    </submittedName>
</protein>
<name>A0ABD1ILT7_SALDI</name>
<evidence type="ECO:0000256" key="4">
    <source>
        <dbReference type="ARBA" id="ARBA00023136"/>
    </source>
</evidence>
<evidence type="ECO:0000256" key="2">
    <source>
        <dbReference type="ARBA" id="ARBA00022692"/>
    </source>
</evidence>
<dbReference type="AlphaFoldDB" id="A0ABD1ILT7"/>
<feature type="domain" description="CASTOR/POLLUX/SYM8 ion channel conserved" evidence="6">
    <location>
        <begin position="586"/>
        <end position="683"/>
    </location>
</feature>
<feature type="compositionally biased region" description="Basic and acidic residues" evidence="5">
    <location>
        <begin position="86"/>
        <end position="102"/>
    </location>
</feature>
<dbReference type="PANTHER" id="PTHR31563">
    <property type="entry name" value="ION CHANNEL POLLUX-RELATED"/>
    <property type="match status" value="1"/>
</dbReference>
<organism evidence="7 8">
    <name type="scientific">Salvia divinorum</name>
    <name type="common">Maria pastora</name>
    <name type="synonym">Diviner's sage</name>
    <dbReference type="NCBI Taxonomy" id="28513"/>
    <lineage>
        <taxon>Eukaryota</taxon>
        <taxon>Viridiplantae</taxon>
        <taxon>Streptophyta</taxon>
        <taxon>Embryophyta</taxon>
        <taxon>Tracheophyta</taxon>
        <taxon>Spermatophyta</taxon>
        <taxon>Magnoliopsida</taxon>
        <taxon>eudicotyledons</taxon>
        <taxon>Gunneridae</taxon>
        <taxon>Pentapetalae</taxon>
        <taxon>asterids</taxon>
        <taxon>lamiids</taxon>
        <taxon>Lamiales</taxon>
        <taxon>Lamiaceae</taxon>
        <taxon>Nepetoideae</taxon>
        <taxon>Mentheae</taxon>
        <taxon>Salviinae</taxon>
        <taxon>Salvia</taxon>
        <taxon>Salvia subgen. Calosphace</taxon>
    </lineage>
</organism>
<reference evidence="7 8" key="1">
    <citation type="submission" date="2024-06" db="EMBL/GenBank/DDBJ databases">
        <title>A chromosome level genome sequence of Diviner's sage (Salvia divinorum).</title>
        <authorList>
            <person name="Ford S.A."/>
            <person name="Ro D.-K."/>
            <person name="Ness R.W."/>
            <person name="Phillips M.A."/>
        </authorList>
    </citation>
    <scope>NUCLEOTIDE SEQUENCE [LARGE SCALE GENOMIC DNA]</scope>
    <source>
        <strain evidence="7">SAF-2024a</strain>
        <tissue evidence="7">Leaf</tissue>
    </source>
</reference>
<feature type="region of interest" description="Disordered" evidence="5">
    <location>
        <begin position="25"/>
        <end position="129"/>
    </location>
</feature>
<proteinExistence type="predicted"/>
<evidence type="ECO:0000259" key="6">
    <source>
        <dbReference type="Pfam" id="PF06241"/>
    </source>
</evidence>
<evidence type="ECO:0000256" key="5">
    <source>
        <dbReference type="SAM" id="MobiDB-lite"/>
    </source>
</evidence>
<gene>
    <name evidence="7" type="ORF">AAHA92_00378</name>
</gene>
<accession>A0ABD1ILT7</accession>
<keyword evidence="8" id="KW-1185">Reference proteome</keyword>
<dbReference type="GO" id="GO:0016020">
    <property type="term" value="C:membrane"/>
    <property type="evidence" value="ECO:0007669"/>
    <property type="project" value="UniProtKB-SubCell"/>
</dbReference>
<dbReference type="EMBL" id="JBEAFC010000001">
    <property type="protein sequence ID" value="KAL1568818.1"/>
    <property type="molecule type" value="Genomic_DNA"/>
</dbReference>
<dbReference type="InterPro" id="IPR044849">
    <property type="entry name" value="CASTOR/POLLUX/SYM8-like"/>
</dbReference>
<dbReference type="Proteomes" id="UP001567538">
    <property type="component" value="Unassembled WGS sequence"/>
</dbReference>
<sequence length="876" mass="98081">MRRNEGKIPATLKMPVKENISQIILRSGRAYQGPTRKADNEEPGVGDEDGDRLIKKNGRAVQKDELQQGDLGKPLPQMVDPFFLDPEPKVEWKEKKETKENEGGTPNEVPSSAVKQTKSFPYRGGAKKKKGDPVDFLEIFGKLEINLPFLLALKLPPFSRFIKDFIAGKAQSDGKIVIGENVSAVIQKMKLPSKRTDPGIFTLPITIGDVKIEHGMCDLGASINVLPLSVYKKLIRARMVDTKVVIQLAGRSCISPKGVLENVIVKKYTFNIDEAMRKSMDVENLHFVDVNTPLVQECLETELMEKQFVGPEMSNLIEGEVAGWFEAVKTQGLTDQEITDAIMDFYQKPIFVGSNGSLLLASLEKVPEMENSATQNMEKNPLSFKGTPVKKTLKTLPPGLKYAYLGENETLPVIINSKLTQRQEEKLLEVLGRNKKAIGWTLSDLVGISPDLCMHHIRLEEGAKPYRDPQTKLNPNMTKHDKEEIQLDIGKMEFDYRGTSIICRSGSPLILADLKKVSVSKAHAIVVLAEDGNADQSDDRALRTVLSLTGVKEGLQAHKVVELSDLVNEVLVKLVGGDLVETVMAHDVIGRLMIQCARQPGLAQIWEDIFRFKKCEFYIKRWPQLDGMQFVDVLISFQGAIPCGVKVASSGGKIILNPDDSYVLQEGDEILVIADDDDTYSSSDLPMVLGGNLPEHELIQKSFERILLCSGRRDMEDMITVLDASLAHESELWIFNEVHENERKRKLKDGGLEIDRLMNTILVHREGNVVIRSLATLLLIRDIQAKHPLYKEAMAYQTLREDDWKKRMEAMLHSLAQSSVAQKKILEVQAEQMTKAVNAMEQILGIVNGHRVKVFRDNSELCVVEEIPLRMPHFIS</sequence>